<keyword evidence="7" id="KW-0067">ATP-binding</keyword>
<dbReference type="Gene3D" id="3.40.50.300">
    <property type="entry name" value="P-loop containing nucleotide triphosphate hydrolases"/>
    <property type="match status" value="1"/>
</dbReference>
<dbReference type="OrthoDB" id="10251412at2759"/>
<evidence type="ECO:0000259" key="12">
    <source>
        <dbReference type="SMART" id="SM00382"/>
    </source>
</evidence>
<evidence type="ECO:0000256" key="6">
    <source>
        <dbReference type="ARBA" id="ARBA00022801"/>
    </source>
</evidence>
<dbReference type="PANTHER" id="PTHR23070">
    <property type="entry name" value="BCS1 AAA-TYPE ATPASE"/>
    <property type="match status" value="1"/>
</dbReference>
<evidence type="ECO:0000256" key="5">
    <source>
        <dbReference type="ARBA" id="ARBA00022792"/>
    </source>
</evidence>
<evidence type="ECO:0000313" key="15">
    <source>
        <dbReference type="Proteomes" id="UP000242146"/>
    </source>
</evidence>
<keyword evidence="4" id="KW-0547">Nucleotide-binding</keyword>
<dbReference type="STRING" id="101127.A0A1X2GGC4"/>
<dbReference type="SUPFAM" id="SSF52540">
    <property type="entry name" value="P-loop containing nucleoside triphosphate hydrolases"/>
    <property type="match status" value="1"/>
</dbReference>
<dbReference type="GO" id="GO:0016887">
    <property type="term" value="F:ATP hydrolysis activity"/>
    <property type="evidence" value="ECO:0007669"/>
    <property type="project" value="InterPro"/>
</dbReference>
<feature type="domain" description="AAA+ ATPase" evidence="12">
    <location>
        <begin position="280"/>
        <end position="416"/>
    </location>
</feature>
<comment type="catalytic activity">
    <reaction evidence="11">
        <text>ATP + H2O = ADP + phosphate + H(+)</text>
        <dbReference type="Rhea" id="RHEA:13065"/>
        <dbReference type="ChEBI" id="CHEBI:15377"/>
        <dbReference type="ChEBI" id="CHEBI:15378"/>
        <dbReference type="ChEBI" id="CHEBI:30616"/>
        <dbReference type="ChEBI" id="CHEBI:43474"/>
        <dbReference type="ChEBI" id="CHEBI:456216"/>
    </reaction>
    <physiologicalReaction direction="left-to-right" evidence="11">
        <dbReference type="Rhea" id="RHEA:13066"/>
    </physiologicalReaction>
</comment>
<dbReference type="InterPro" id="IPR057495">
    <property type="entry name" value="AAA_lid_BCS1"/>
</dbReference>
<sequence>MVEGYSVLNTFQLLSTLLHRFVGESFMASWVGPQWISKFAWLIALLENEAMLMGISLTFGPALMKYLSNSYYRIENFITSRLYVTIEVDEMDIIHTPISKFISQEIKKLDIKEAQASYDHDANEDYNHRGNSSRAPAFQLHPLLNNQIKFKYKGKTFWINRVTGDEAGKVKSKMTNFERMIFGGEKVSFRVVTRGSNVRILKEYLALWMEDYYKSHADKLVVYKCVHDGKGACHWSENATKDARSLDTVILKQQLKENIVKDINYFLDHKEWYADKGIPYRHGFLLKGPPGTGKTSVVRSLASTLGKGLAVVNLTNITSDEELTAMVSTLPHDTFLLMEDVDHCLKVIEKAAATKPTDGALGPKNVTLPGLLSMLDGYDMRDGTVFFMTCNDESALPAVMKRRGRVDQEITLDYADEYQIVTMFERFFKSVYHGSDDTWQTICDRLKKCIPTGTIATAELQGLFLDFSFSLQREKITKAAFDDLLDNRIQPFLDQIKESREISQTDREQKLTFLTNRMLKKKKEDSNSDDD</sequence>
<dbReference type="SMART" id="SM00382">
    <property type="entry name" value="AAA"/>
    <property type="match status" value="1"/>
</dbReference>
<dbReference type="SMART" id="SM01024">
    <property type="entry name" value="BCS1_N"/>
    <property type="match status" value="1"/>
</dbReference>
<evidence type="ECO:0000256" key="1">
    <source>
        <dbReference type="ARBA" id="ARBA00004434"/>
    </source>
</evidence>
<dbReference type="EMBL" id="MCGT01000016">
    <property type="protein sequence ID" value="ORX53143.1"/>
    <property type="molecule type" value="Genomic_DNA"/>
</dbReference>
<dbReference type="Pfam" id="PF08740">
    <property type="entry name" value="BCS1_N"/>
    <property type="match status" value="1"/>
</dbReference>
<keyword evidence="5" id="KW-0999">Mitochondrion inner membrane</keyword>
<dbReference type="InterPro" id="IPR050747">
    <property type="entry name" value="Mitochondrial_chaperone_BCS1"/>
</dbReference>
<dbReference type="Pfam" id="PF25426">
    <property type="entry name" value="AAA_lid_BCS1"/>
    <property type="match status" value="1"/>
</dbReference>
<dbReference type="InterPro" id="IPR003959">
    <property type="entry name" value="ATPase_AAA_core"/>
</dbReference>
<keyword evidence="3" id="KW-0812">Transmembrane</keyword>
<evidence type="ECO:0000256" key="2">
    <source>
        <dbReference type="ARBA" id="ARBA00007448"/>
    </source>
</evidence>
<dbReference type="InterPro" id="IPR003593">
    <property type="entry name" value="AAA+_ATPase"/>
</dbReference>
<dbReference type="Proteomes" id="UP000242146">
    <property type="component" value="Unassembled WGS sequence"/>
</dbReference>
<feature type="domain" description="BCS1 N-terminal" evidence="13">
    <location>
        <begin position="55"/>
        <end position="249"/>
    </location>
</feature>
<evidence type="ECO:0000256" key="7">
    <source>
        <dbReference type="ARBA" id="ARBA00022840"/>
    </source>
</evidence>
<reference evidence="14 15" key="1">
    <citation type="submission" date="2016-07" db="EMBL/GenBank/DDBJ databases">
        <title>Pervasive Adenine N6-methylation of Active Genes in Fungi.</title>
        <authorList>
            <consortium name="DOE Joint Genome Institute"/>
            <person name="Mondo S.J."/>
            <person name="Dannebaum R.O."/>
            <person name="Kuo R.C."/>
            <person name="Labutti K."/>
            <person name="Haridas S."/>
            <person name="Kuo A."/>
            <person name="Salamov A."/>
            <person name="Ahrendt S.R."/>
            <person name="Lipzen A."/>
            <person name="Sullivan W."/>
            <person name="Andreopoulos W.B."/>
            <person name="Clum A."/>
            <person name="Lindquist E."/>
            <person name="Daum C."/>
            <person name="Ramamoorthy G.K."/>
            <person name="Gryganskyi A."/>
            <person name="Culley D."/>
            <person name="Magnuson J.K."/>
            <person name="James T.Y."/>
            <person name="O'Malley M.A."/>
            <person name="Stajich J.E."/>
            <person name="Spatafora J.W."/>
            <person name="Visel A."/>
            <person name="Grigoriev I.V."/>
        </authorList>
    </citation>
    <scope>NUCLEOTIDE SEQUENCE [LARGE SCALE GENOMIC DNA]</scope>
    <source>
        <strain evidence="14 15">NRRL 3301</strain>
    </source>
</reference>
<dbReference type="AlphaFoldDB" id="A0A1X2GGC4"/>
<keyword evidence="8" id="KW-1133">Transmembrane helix</keyword>
<evidence type="ECO:0000313" key="14">
    <source>
        <dbReference type="EMBL" id="ORX53143.1"/>
    </source>
</evidence>
<keyword evidence="6 14" id="KW-0378">Hydrolase</keyword>
<dbReference type="InterPro" id="IPR027417">
    <property type="entry name" value="P-loop_NTPase"/>
</dbReference>
<comment type="subcellular location">
    <subcellularLocation>
        <location evidence="1">Mitochondrion inner membrane</location>
        <topology evidence="1">Single-pass membrane protein</topology>
    </subcellularLocation>
</comment>
<keyword evidence="9" id="KW-0496">Mitochondrion</keyword>
<accession>A0A1X2GGC4</accession>
<evidence type="ECO:0000259" key="13">
    <source>
        <dbReference type="SMART" id="SM01024"/>
    </source>
</evidence>
<comment type="similarity">
    <text evidence="2">Belongs to the AAA ATPase family. BCS1 subfamily.</text>
</comment>
<evidence type="ECO:0000256" key="9">
    <source>
        <dbReference type="ARBA" id="ARBA00023128"/>
    </source>
</evidence>
<evidence type="ECO:0000256" key="11">
    <source>
        <dbReference type="ARBA" id="ARBA00048778"/>
    </source>
</evidence>
<name>A0A1X2GGC4_9FUNG</name>
<protein>
    <submittedName>
        <fullName evidence="14">P-loop containing nucleoside triphosphate hydrolase protein</fullName>
    </submittedName>
</protein>
<comment type="caution">
    <text evidence="14">The sequence shown here is derived from an EMBL/GenBank/DDBJ whole genome shotgun (WGS) entry which is preliminary data.</text>
</comment>
<dbReference type="InterPro" id="IPR014851">
    <property type="entry name" value="BCS1_N"/>
</dbReference>
<evidence type="ECO:0000256" key="4">
    <source>
        <dbReference type="ARBA" id="ARBA00022741"/>
    </source>
</evidence>
<proteinExistence type="inferred from homology"/>
<evidence type="ECO:0000256" key="10">
    <source>
        <dbReference type="ARBA" id="ARBA00023136"/>
    </source>
</evidence>
<dbReference type="GO" id="GO:0005743">
    <property type="term" value="C:mitochondrial inner membrane"/>
    <property type="evidence" value="ECO:0007669"/>
    <property type="project" value="UniProtKB-SubCell"/>
</dbReference>
<evidence type="ECO:0000256" key="3">
    <source>
        <dbReference type="ARBA" id="ARBA00022692"/>
    </source>
</evidence>
<organism evidence="14 15">
    <name type="scientific">Hesseltinella vesiculosa</name>
    <dbReference type="NCBI Taxonomy" id="101127"/>
    <lineage>
        <taxon>Eukaryota</taxon>
        <taxon>Fungi</taxon>
        <taxon>Fungi incertae sedis</taxon>
        <taxon>Mucoromycota</taxon>
        <taxon>Mucoromycotina</taxon>
        <taxon>Mucoromycetes</taxon>
        <taxon>Mucorales</taxon>
        <taxon>Cunninghamellaceae</taxon>
        <taxon>Hesseltinella</taxon>
    </lineage>
</organism>
<keyword evidence="10" id="KW-0472">Membrane</keyword>
<dbReference type="GO" id="GO:0005524">
    <property type="term" value="F:ATP binding"/>
    <property type="evidence" value="ECO:0007669"/>
    <property type="project" value="UniProtKB-KW"/>
</dbReference>
<gene>
    <name evidence="14" type="ORF">DM01DRAFT_1322881</name>
</gene>
<evidence type="ECO:0000256" key="8">
    <source>
        <dbReference type="ARBA" id="ARBA00022989"/>
    </source>
</evidence>
<keyword evidence="15" id="KW-1185">Reference proteome</keyword>
<dbReference type="Pfam" id="PF00004">
    <property type="entry name" value="AAA"/>
    <property type="match status" value="1"/>
</dbReference>